<sequence>MPIKEYEAFKFIVSCFMKKINGLDNAPEIYYSSQFEEIVYQENNMVMPITMLSAGYQSLSFYSKKTPTSKVGDELRLYLLDRAS</sequence>
<comment type="caution">
    <text evidence="1">The sequence shown here is derived from an EMBL/GenBank/DDBJ whole genome shotgun (WGS) entry which is preliminary data.</text>
</comment>
<dbReference type="EMBL" id="QSID01000010">
    <property type="protein sequence ID" value="RHC63610.1"/>
    <property type="molecule type" value="Genomic_DNA"/>
</dbReference>
<dbReference type="RefSeq" id="WP_005344774.1">
    <property type="nucleotide sequence ID" value="NZ_CABJFJ010000010.1"/>
</dbReference>
<dbReference type="Proteomes" id="UP000284621">
    <property type="component" value="Unassembled WGS sequence"/>
</dbReference>
<keyword evidence="2" id="KW-1185">Reference proteome</keyword>
<gene>
    <name evidence="1" type="ORF">DW833_09480</name>
</gene>
<dbReference type="AlphaFoldDB" id="A0A414B4R9"/>
<name>A0A414B4R9_9FIRM</name>
<reference evidence="1 2" key="1">
    <citation type="submission" date="2018-08" db="EMBL/GenBank/DDBJ databases">
        <title>A genome reference for cultivated species of the human gut microbiota.</title>
        <authorList>
            <person name="Zou Y."/>
            <person name="Xue W."/>
            <person name="Luo G."/>
        </authorList>
    </citation>
    <scope>NUCLEOTIDE SEQUENCE [LARGE SCALE GENOMIC DNA]</scope>
    <source>
        <strain evidence="1 2">AM34-3LB</strain>
    </source>
</reference>
<organism evidence="1 2">
    <name type="scientific">Anaerobutyricum hallii</name>
    <dbReference type="NCBI Taxonomy" id="39488"/>
    <lineage>
        <taxon>Bacteria</taxon>
        <taxon>Bacillati</taxon>
        <taxon>Bacillota</taxon>
        <taxon>Clostridia</taxon>
        <taxon>Lachnospirales</taxon>
        <taxon>Lachnospiraceae</taxon>
        <taxon>Anaerobutyricum</taxon>
    </lineage>
</organism>
<accession>A0A414B4R9</accession>
<protein>
    <submittedName>
        <fullName evidence="1">Uncharacterized protein</fullName>
    </submittedName>
</protein>
<evidence type="ECO:0000313" key="2">
    <source>
        <dbReference type="Proteomes" id="UP000284621"/>
    </source>
</evidence>
<evidence type="ECO:0000313" key="1">
    <source>
        <dbReference type="EMBL" id="RHC63610.1"/>
    </source>
</evidence>
<proteinExistence type="predicted"/>